<dbReference type="EMBL" id="BSRI01000002">
    <property type="protein sequence ID" value="GLV57026.1"/>
    <property type="molecule type" value="Genomic_DNA"/>
</dbReference>
<dbReference type="Proteomes" id="UP001344906">
    <property type="component" value="Unassembled WGS sequence"/>
</dbReference>
<dbReference type="InterPro" id="IPR017853">
    <property type="entry name" value="GH"/>
</dbReference>
<dbReference type="Pfam" id="PF14885">
    <property type="entry name" value="GHL15"/>
    <property type="match status" value="1"/>
</dbReference>
<dbReference type="InterPro" id="IPR013785">
    <property type="entry name" value="Aldolase_TIM"/>
</dbReference>
<dbReference type="Gene3D" id="3.20.20.70">
    <property type="entry name" value="Aldolase class I"/>
    <property type="match status" value="1"/>
</dbReference>
<evidence type="ECO:0008006" key="3">
    <source>
        <dbReference type="Google" id="ProtNLM"/>
    </source>
</evidence>
<evidence type="ECO:0000313" key="1">
    <source>
        <dbReference type="EMBL" id="GLV57026.1"/>
    </source>
</evidence>
<name>A0ABQ6FTQ6_9CHLR</name>
<sequence length="416" mass="46565">MPSSSGKTTPDYTSSAAAPVGLQVPVCHLEQCTNFNPVKGTRPFTDTSKNIHSVLVFDYRIKDPAAIANDYDFVWGARLDNMQIYRDANPNLLLSYYMTIHRDNGIFVDQTNPGTLAYWQQVHPDWVLYKCDQKTPALEYGDKNIPLDITNPEVVNWQLQNYVQPASEAGYDALAVDNIDMENIFGACGHFDKQGHWVQLYTGSNNDVRWQTDLANWVIQMQTKLHALPHPLLLIGNVSTGVVSLHAPTLWTVLEHVDGVLNESGFTHFGNHTLVGNDWLQEIQYIDSVQDLGKPFFIVNQVQKQLAPADTEWIYASYLMCNQRLASINISGFKAYGYARDYPELHANIGSAKGDMYQSQSVYWRDFTGGEVVVNPNNASVQVTTSGTTTYVDPYGNRPGHTFTLPAYSAKILLKG</sequence>
<dbReference type="SUPFAM" id="SSF51445">
    <property type="entry name" value="(Trans)glycosidases"/>
    <property type="match status" value="1"/>
</dbReference>
<organism evidence="1 2">
    <name type="scientific">Dictyobacter halimunensis</name>
    <dbReference type="NCBI Taxonomy" id="3026934"/>
    <lineage>
        <taxon>Bacteria</taxon>
        <taxon>Bacillati</taxon>
        <taxon>Chloroflexota</taxon>
        <taxon>Ktedonobacteria</taxon>
        <taxon>Ktedonobacterales</taxon>
        <taxon>Dictyobacteraceae</taxon>
        <taxon>Dictyobacter</taxon>
    </lineage>
</organism>
<protein>
    <recommendedName>
        <fullName evidence="3">Glycoside-hydrolase family GH114 TIM-barrel domain-containing protein</fullName>
    </recommendedName>
</protein>
<reference evidence="1 2" key="1">
    <citation type="submission" date="2023-02" db="EMBL/GenBank/DDBJ databases">
        <title>Dictyobacter halimunensis sp. nov., a new member of the class Ktedonobacteria from forest soil in a geothermal area.</title>
        <authorList>
            <person name="Rachmania M.K."/>
            <person name="Ningsih F."/>
            <person name="Sakai Y."/>
            <person name="Yabe S."/>
            <person name="Yokota A."/>
            <person name="Sjamsuridzal W."/>
        </authorList>
    </citation>
    <scope>NUCLEOTIDE SEQUENCE [LARGE SCALE GENOMIC DNA]</scope>
    <source>
        <strain evidence="1 2">S3.2.2.5</strain>
    </source>
</reference>
<keyword evidence="2" id="KW-1185">Reference proteome</keyword>
<gene>
    <name evidence="1" type="ORF">KDH_38640</name>
</gene>
<dbReference type="RefSeq" id="WP_338252832.1">
    <property type="nucleotide sequence ID" value="NZ_BSRI01000002.1"/>
</dbReference>
<dbReference type="InterPro" id="IPR029455">
    <property type="entry name" value="GHL15"/>
</dbReference>
<proteinExistence type="predicted"/>
<evidence type="ECO:0000313" key="2">
    <source>
        <dbReference type="Proteomes" id="UP001344906"/>
    </source>
</evidence>
<comment type="caution">
    <text evidence="1">The sequence shown here is derived from an EMBL/GenBank/DDBJ whole genome shotgun (WGS) entry which is preliminary data.</text>
</comment>
<accession>A0ABQ6FTQ6</accession>